<dbReference type="Proteomes" id="UP000322524">
    <property type="component" value="Unassembled WGS sequence"/>
</dbReference>
<evidence type="ECO:0000313" key="2">
    <source>
        <dbReference type="EMBL" id="TYS67791.1"/>
    </source>
</evidence>
<dbReference type="PANTHER" id="PTHR43441:SF3">
    <property type="entry name" value="ACETYLTRANSFERASE"/>
    <property type="match status" value="1"/>
</dbReference>
<comment type="caution">
    <text evidence="2">The sequence shown here is derived from an EMBL/GenBank/DDBJ whole genome shotgun (WGS) entry which is preliminary data.</text>
</comment>
<dbReference type="InterPro" id="IPR051908">
    <property type="entry name" value="Ribosomal_N-acetyltransferase"/>
</dbReference>
<dbReference type="GO" id="GO:1990189">
    <property type="term" value="F:protein N-terminal-serine acetyltransferase activity"/>
    <property type="evidence" value="ECO:0007669"/>
    <property type="project" value="TreeGrafter"/>
</dbReference>
<dbReference type="EMBL" id="VTEV01000005">
    <property type="protein sequence ID" value="TYS67791.1"/>
    <property type="molecule type" value="Genomic_DNA"/>
</dbReference>
<gene>
    <name evidence="2" type="ORF">FZC76_14620</name>
</gene>
<dbReference type="InterPro" id="IPR016181">
    <property type="entry name" value="Acyl_CoA_acyltransferase"/>
</dbReference>
<dbReference type="RefSeq" id="WP_148988900.1">
    <property type="nucleotide sequence ID" value="NZ_VTEV01000005.1"/>
</dbReference>
<accession>A0A5D4SYP1</accession>
<organism evidence="2 3">
    <name type="scientific">Sutcliffiella horikoshii</name>
    <dbReference type="NCBI Taxonomy" id="79883"/>
    <lineage>
        <taxon>Bacteria</taxon>
        <taxon>Bacillati</taxon>
        <taxon>Bacillota</taxon>
        <taxon>Bacilli</taxon>
        <taxon>Bacillales</taxon>
        <taxon>Bacillaceae</taxon>
        <taxon>Sutcliffiella</taxon>
    </lineage>
</organism>
<dbReference type="Gene3D" id="3.40.630.30">
    <property type="match status" value="1"/>
</dbReference>
<dbReference type="SUPFAM" id="SSF55729">
    <property type="entry name" value="Acyl-CoA N-acyltransferases (Nat)"/>
    <property type="match status" value="1"/>
</dbReference>
<dbReference type="AlphaFoldDB" id="A0A5D4SYP1"/>
<keyword evidence="2" id="KW-0808">Transferase</keyword>
<reference evidence="2 3" key="1">
    <citation type="submission" date="2019-08" db="EMBL/GenBank/DDBJ databases">
        <title>Bacillus genomes from the desert of Cuatro Cienegas, Coahuila.</title>
        <authorList>
            <person name="Olmedo-Alvarez G."/>
        </authorList>
    </citation>
    <scope>NUCLEOTIDE SEQUENCE [LARGE SCALE GENOMIC DNA]</scope>
    <source>
        <strain evidence="2 3">CH28_1T</strain>
    </source>
</reference>
<feature type="domain" description="N-acetyltransferase" evidence="1">
    <location>
        <begin position="36"/>
        <end position="189"/>
    </location>
</feature>
<dbReference type="PANTHER" id="PTHR43441">
    <property type="entry name" value="RIBOSOMAL-PROTEIN-SERINE ACETYLTRANSFERASE"/>
    <property type="match status" value="1"/>
</dbReference>
<dbReference type="InterPro" id="IPR000182">
    <property type="entry name" value="GNAT_dom"/>
</dbReference>
<dbReference type="OrthoDB" id="9799321at2"/>
<dbReference type="Pfam" id="PF13302">
    <property type="entry name" value="Acetyltransf_3"/>
    <property type="match status" value="1"/>
</dbReference>
<protein>
    <submittedName>
        <fullName evidence="2">GNAT family N-acetyltransferase</fullName>
    </submittedName>
</protein>
<evidence type="ECO:0000313" key="3">
    <source>
        <dbReference type="Proteomes" id="UP000322524"/>
    </source>
</evidence>
<proteinExistence type="predicted"/>
<dbReference type="GO" id="GO:0005737">
    <property type="term" value="C:cytoplasm"/>
    <property type="evidence" value="ECO:0007669"/>
    <property type="project" value="TreeGrafter"/>
</dbReference>
<dbReference type="STRING" id="79883.GCA_001636495_00073"/>
<dbReference type="GO" id="GO:0008999">
    <property type="term" value="F:protein-N-terminal-alanine acetyltransferase activity"/>
    <property type="evidence" value="ECO:0007669"/>
    <property type="project" value="TreeGrafter"/>
</dbReference>
<dbReference type="PROSITE" id="PS51186">
    <property type="entry name" value="GNAT"/>
    <property type="match status" value="1"/>
</dbReference>
<name>A0A5D4SYP1_9BACI</name>
<evidence type="ECO:0000259" key="1">
    <source>
        <dbReference type="PROSITE" id="PS51186"/>
    </source>
</evidence>
<sequence length="192" mass="21669">MSSTMPILKDFPSEFTTDRLLIRMPLPGDGLAVHDAIIHSLPELKPWMIFAQHDQTVEDVEANIRESHAEFIQRKDLRLLVFLKETGEFVASSGLHRINWSIPKFEIGYWVDSRHSGKGYITEAVEGIGQFAFEQLGAQRVEIRCDSKNVKSRSVAERAGYILEGILKSSERDVNGGLRDTCVFAKVKPQVI</sequence>